<comment type="caution">
    <text evidence="3">The sequence shown here is derived from an EMBL/GenBank/DDBJ whole genome shotgun (WGS) entry which is preliminary data.</text>
</comment>
<name>A0A6B0Y421_9RHOB</name>
<dbReference type="GO" id="GO:0004803">
    <property type="term" value="F:transposase activity"/>
    <property type="evidence" value="ECO:0007669"/>
    <property type="project" value="InterPro"/>
</dbReference>
<organism evidence="3">
    <name type="scientific">Boseongicola sp. SB0664_bin_43</name>
    <dbReference type="NCBI Taxonomy" id="2604844"/>
    <lineage>
        <taxon>Bacteria</taxon>
        <taxon>Pseudomonadati</taxon>
        <taxon>Pseudomonadota</taxon>
        <taxon>Alphaproteobacteria</taxon>
        <taxon>Rhodobacterales</taxon>
        <taxon>Paracoccaceae</taxon>
        <taxon>Boseongicola</taxon>
    </lineage>
</organism>
<dbReference type="Pfam" id="PF01526">
    <property type="entry name" value="DDE_Tnp_Tn3"/>
    <property type="match status" value="1"/>
</dbReference>
<proteinExistence type="predicted"/>
<dbReference type="EMBL" id="VXRY01000528">
    <property type="protein sequence ID" value="MXY34945.1"/>
    <property type="molecule type" value="Genomic_DNA"/>
</dbReference>
<feature type="region of interest" description="Disordered" evidence="1">
    <location>
        <begin position="161"/>
        <end position="214"/>
    </location>
</feature>
<gene>
    <name evidence="3" type="ORF">F4Y60_12845</name>
</gene>
<dbReference type="AlphaFoldDB" id="A0A6B0Y421"/>
<reference evidence="3" key="1">
    <citation type="submission" date="2019-09" db="EMBL/GenBank/DDBJ databases">
        <title>Characterisation of the sponge microbiome using genome-centric metagenomics.</title>
        <authorList>
            <person name="Engelberts J.P."/>
            <person name="Robbins S.J."/>
            <person name="De Goeij J.M."/>
            <person name="Aranda M."/>
            <person name="Bell S.C."/>
            <person name="Webster N.S."/>
        </authorList>
    </citation>
    <scope>NUCLEOTIDE SEQUENCE</scope>
    <source>
        <strain evidence="3">SB0664_bin_43</strain>
    </source>
</reference>
<evidence type="ECO:0000259" key="2">
    <source>
        <dbReference type="Pfam" id="PF01526"/>
    </source>
</evidence>
<sequence>MCATWSAAFTPPAPARVHRGHVRADAAAGPFFRPHIKGNCKLTLYIFRQKGRAEGSRCIKPQKTSKDALVRENRDGPLRLAATIKLKENTASDIFRRLNSCSRQHALCQTLKSFGQIVKSLFIWRYEDDLDLRRAIERQHGRRCEARLLCVKRHSTRPSLPLPWPACPRIPTTTGGERDREMSRARASSHPPAQHPPCGRDGRDQVQPGQEELP</sequence>
<accession>A0A6B0Y421</accession>
<dbReference type="GO" id="GO:0006313">
    <property type="term" value="P:DNA transposition"/>
    <property type="evidence" value="ECO:0007669"/>
    <property type="project" value="InterPro"/>
</dbReference>
<dbReference type="InterPro" id="IPR002513">
    <property type="entry name" value="Tn3_Tnp_DDE_dom"/>
</dbReference>
<evidence type="ECO:0000256" key="1">
    <source>
        <dbReference type="SAM" id="MobiDB-lite"/>
    </source>
</evidence>
<protein>
    <submittedName>
        <fullName evidence="3">Tn3 family transposase</fullName>
    </submittedName>
</protein>
<evidence type="ECO:0000313" key="3">
    <source>
        <dbReference type="EMBL" id="MXY34945.1"/>
    </source>
</evidence>
<feature type="domain" description="Tn3 transposase DDE" evidence="2">
    <location>
        <begin position="31"/>
        <end position="141"/>
    </location>
</feature>